<evidence type="ECO:0000313" key="1">
    <source>
        <dbReference type="EMBL" id="CCC89651.1"/>
    </source>
</evidence>
<dbReference type="EMBL" id="HE575316">
    <property type="protein sequence ID" value="CCC89651.1"/>
    <property type="molecule type" value="Genomic_DNA"/>
</dbReference>
<proteinExistence type="predicted"/>
<protein>
    <recommendedName>
        <fullName evidence="2">Trafficking protein particle complex subunit 8</fullName>
    </recommendedName>
</protein>
<dbReference type="InterPro" id="IPR024420">
    <property type="entry name" value="TRAPP_III_complex_Trs85"/>
</dbReference>
<dbReference type="VEuPathDB" id="TriTrypDB:TcIL3000_3_720"/>
<accession>G0UJU6</accession>
<organism evidence="1">
    <name type="scientific">Trypanosoma congolense (strain IL3000)</name>
    <dbReference type="NCBI Taxonomy" id="1068625"/>
    <lineage>
        <taxon>Eukaryota</taxon>
        <taxon>Discoba</taxon>
        <taxon>Euglenozoa</taxon>
        <taxon>Kinetoplastea</taxon>
        <taxon>Metakinetoplastina</taxon>
        <taxon>Trypanosomatida</taxon>
        <taxon>Trypanosomatidae</taxon>
        <taxon>Trypanosoma</taxon>
        <taxon>Nannomonas</taxon>
    </lineage>
</organism>
<reference evidence="1" key="1">
    <citation type="journal article" date="2012" name="Proc. Natl. Acad. Sci. U.S.A.">
        <title>Antigenic diversity is generated by distinct evolutionary mechanisms in African trypanosome species.</title>
        <authorList>
            <person name="Jackson A.P."/>
            <person name="Berry A."/>
            <person name="Aslett M."/>
            <person name="Allison H.C."/>
            <person name="Burton P."/>
            <person name="Vavrova-Anderson J."/>
            <person name="Brown R."/>
            <person name="Browne H."/>
            <person name="Corton N."/>
            <person name="Hauser H."/>
            <person name="Gamble J."/>
            <person name="Gilderthorp R."/>
            <person name="Marcello L."/>
            <person name="McQuillan J."/>
            <person name="Otto T.D."/>
            <person name="Quail M.A."/>
            <person name="Sanders M.J."/>
            <person name="van Tonder A."/>
            <person name="Ginger M.L."/>
            <person name="Field M.C."/>
            <person name="Barry J.D."/>
            <person name="Hertz-Fowler C."/>
            <person name="Berriman M."/>
        </authorList>
    </citation>
    <scope>NUCLEOTIDE SEQUENCE</scope>
    <source>
        <strain evidence="1">IL3000</strain>
    </source>
</reference>
<evidence type="ECO:0008006" key="2">
    <source>
        <dbReference type="Google" id="ProtNLM"/>
    </source>
</evidence>
<dbReference type="Pfam" id="PF12739">
    <property type="entry name" value="TRAPPC-Trs85"/>
    <property type="match status" value="1"/>
</dbReference>
<sequence length="1625" mass="178534">MELKQWVENRYRHPVVVVVASRTVETACRRNGMDFVNLLRPFSVCNTDLFARLTDRADATAVRNFGVRLTRPQCVREIDPSNVSGHLRELLRECSDIEMAFGEQLDRSVRCLLKSGGGGVLNSGRLSADSGTILLERSHSTWHRRVVQSYLNLVRCSHFDTTDHPVGFIYAASTSAPGGVEGVLREFRDLKTREDLGEIWRNMPCMEEETHNYFILVHDETEGPGEKEVQQMFQSVQSHFSHANSCLVRINSVSDPQAAKCIDPQLWIEANPPFMDVPSHTACRAATYSHQRLSGKREETEGVSPLKGAGGIAKGVVGISEVEDPTNFAHITTMFGRWPDGTPMVTGCYLSPDNVEGLRHAMHHYLSQCLFIYIERKLRALNTIVNERRTTTLGKMAAWFRNKSDSKSKQESWVSARNGVGAMYVAGSLEMQARRAADLSLTLSDYEAAGSFYRLCRAEALATVSSRPFNKPMIAAAQEGIGICHLLQGRLVPSSAALWKPGGTISKSSSGCKLETAMNDYEVCDMSDYMLRVALLLYEFCRTRTPPSVDRATAYLQYVQDRGAFIQNKLYSAIVGELLAANALLLNPPQPAGMKVCALIPNNFLARSHVRTYAKHCIVAGDAYLEDKLFQCALRCYLRALCVYNSIGRCGSWPRVCEHLFTSISRVYQELNNPVCSLAMASVTVGLGTPMFQEPDTALSALKVFLKKQQEVVAKHGLEVSPHMVVPCVVENTVTIVVDQYHCDETTTQLQWQLGNGVVETEWQNMEDKLRACYKGQMQGSSVGSRYSGQDFIKIKQLIKKDNNGNIIKALQRYVMNQEETLQVSVVLRNPIGVPLTVSNISVLFISKKDPTKLCRTADSRTVNLKALASDSVTIDFTPTDEGTYVIVGFSWEVLGVVGHYYFATESGSLTPNAGDGNKGEGSHPGVRDSMLFEYAMKNPMPDVESPANIEISVGPPQAWVTMYLQPDIPPMLRDGEYFYTSVVITNKSSYTSAHNITLQRSPQNAHILWFEKFGLDRNADAEATFNVAEILNPKESITIPLTVRPLHGHGNSPRCRNNVLFLLGYMTSPVSSPKQPEAGGTCSTSPTARATMPQIRLHRYLRLFAVNRALLLSSFAVEPVNLAAATSAFLLTVKSGVEETEPAVCVTRMMAVHRERWHVDAVHRDALLKGDTSVFTLPAGGSLCVPIAVSDRATFPVETAGAPVSKGGDNLFGGEGYAFTEEESVPLTFTVPSVSDRSAVELNIGKSVAKSEMNVYFMRTSFLGPGTVGVLNANDELLFYADKGPDGGKPKMEGVEVAELADGQPFTPICIAVAWTMGDSRQRSGQVFYFFDPVNFILNGASHDSNTDEQKQEKLCNSLVRNHCLHPRHAAVLYHVESPQSVESTAELPDTAIIPITVHCRSLASVALLVTVCAPHMLCDDSSQRNSPSPPSPALINFVGRTKSCFLLLPHQSHTIKFTACAFQPGVVQCNAFQVSAVALRLRLSPVSTSAWTSGMPLGAMIRSIRCSALSSHGSPRTVLVGGEQSNSGSNDTTQLPLPMMCDVQTSVFGKNTAAITRVVLNHCSQAAVEAAKAANIALSDALCEKRRKYEEEYKRFEVCRSSCRNVEAASAVYRPSVHMNDQR</sequence>
<name>G0UJU6_TRYCI</name>
<dbReference type="PANTHER" id="PTHR12975">
    <property type="entry name" value="TRANSPORT PROTEIN TRAPP"/>
    <property type="match status" value="1"/>
</dbReference>
<gene>
    <name evidence="1" type="ORF">TCIL3000_3_720</name>
</gene>
<dbReference type="PANTHER" id="PTHR12975:SF6">
    <property type="entry name" value="TRAFFICKING PROTEIN PARTICLE COMPLEX SUBUNIT 8"/>
    <property type="match status" value="1"/>
</dbReference>
<dbReference type="GO" id="GO:1990072">
    <property type="term" value="C:TRAPPIII protein complex"/>
    <property type="evidence" value="ECO:0007669"/>
    <property type="project" value="TreeGrafter"/>
</dbReference>